<sequence length="212" mass="23227">MAIVVEGQSEKLFVERILAPHLAPGDVYPQAIITKTSVTGRGGGGWRGYRDQLGVLVGQSHWDMVTTMIDFYRSPTGMPGRDLTGSDVGVTVEIQEAALREAFDPEGTTRFRPFLMLHEFEALVLSAASLQDRVLGDQRAAAEIARWVDEASGNPELINGGPNTAPSKRLERLFQDYVKTASGIEILMGAPFDEVRAQCPRFNGWVEDMTAC</sequence>
<comment type="caution">
    <text evidence="1">The sequence shown here is derived from an EMBL/GenBank/DDBJ whole genome shotgun (WGS) entry which is preliminary data.</text>
</comment>
<proteinExistence type="predicted"/>
<protein>
    <submittedName>
        <fullName evidence="1">DUF4276 family protein</fullName>
    </submittedName>
</protein>
<dbReference type="RefSeq" id="WP_160169633.1">
    <property type="nucleotide sequence ID" value="NZ_JAWLUK010000024.1"/>
</dbReference>
<reference evidence="1" key="1">
    <citation type="submission" date="2023-10" db="EMBL/GenBank/DDBJ databases">
        <title>Development of a sustainable strategy for remediation of hydrocarbon-contaminated territories based on the waste exchange concept.</title>
        <authorList>
            <person name="Krivoruchko A."/>
        </authorList>
    </citation>
    <scope>NUCLEOTIDE SEQUENCE</scope>
    <source>
        <strain evidence="1">IEGM 1325</strain>
    </source>
</reference>
<evidence type="ECO:0000313" key="1">
    <source>
        <dbReference type="EMBL" id="MDV7178101.1"/>
    </source>
</evidence>
<dbReference type="EMBL" id="JAWLUK010000024">
    <property type="protein sequence ID" value="MDV7178101.1"/>
    <property type="molecule type" value="Genomic_DNA"/>
</dbReference>
<evidence type="ECO:0000313" key="2">
    <source>
        <dbReference type="Proteomes" id="UP001185728"/>
    </source>
</evidence>
<dbReference type="InterPro" id="IPR025455">
    <property type="entry name" value="DUF4276"/>
</dbReference>
<dbReference type="AlphaFoldDB" id="A0AAP5TAM8"/>
<dbReference type="Pfam" id="PF14103">
    <property type="entry name" value="DUF4276"/>
    <property type="match status" value="1"/>
</dbReference>
<organism evidence="1 2">
    <name type="scientific">Micrococcus yunnanensis</name>
    <dbReference type="NCBI Taxonomy" id="566027"/>
    <lineage>
        <taxon>Bacteria</taxon>
        <taxon>Bacillati</taxon>
        <taxon>Actinomycetota</taxon>
        <taxon>Actinomycetes</taxon>
        <taxon>Micrococcales</taxon>
        <taxon>Micrococcaceae</taxon>
        <taxon>Micrococcus</taxon>
    </lineage>
</organism>
<gene>
    <name evidence="1" type="ORF">R4064_10750</name>
</gene>
<dbReference type="Proteomes" id="UP001185728">
    <property type="component" value="Unassembled WGS sequence"/>
</dbReference>
<accession>A0AAP5TAM8</accession>
<name>A0AAP5TAM8_9MICC</name>